<reference evidence="8" key="1">
    <citation type="submission" date="2023-10" db="EMBL/GenBank/DDBJ databases">
        <authorList>
            <person name="Chen Y."/>
            <person name="Shah S."/>
            <person name="Dougan E. K."/>
            <person name="Thang M."/>
            <person name="Chan C."/>
        </authorList>
    </citation>
    <scope>NUCLEOTIDE SEQUENCE [LARGE SCALE GENOMIC DNA]</scope>
</reference>
<comment type="function">
    <text evidence="4">RNA helicase.</text>
</comment>
<accession>A0ABN9QLR6</accession>
<keyword evidence="9" id="KW-1185">Reference proteome</keyword>
<feature type="compositionally biased region" description="Low complexity" evidence="5">
    <location>
        <begin position="728"/>
        <end position="741"/>
    </location>
</feature>
<sequence>MTAVQAAAIGPMLADNDVIVRAKTGTGKTLGFLVPMVENICKQPAGKGFISALIISPTRELAAQIAKEAEVLVNYHSLTASCVYGGVGKISKDMGKLANCDILVATPGRLQDHLDNTPGFTNKLSKLVVLTLDEADQLLDMGFKAALLRIFRCLPPAELRRTALFSATFPATVDQIGKSALRPNRLYINTVRPDEEETPDQIDQSVVTSDLAGMTTLLWRVLEFERLSSLTSKIIVFFNTAKSTAFFSEQFTAAGARCPTPVVLLAPKGAWQQERARGGLWVPPSQLRPSSQRRRVPAWASCPSAMGCVGDCPEGLWYALSCSYQFLGLRGLCATAGASSAPAVTRDRWQAPEHRPLPVWTEGGVEETEPAKGDHERQPPPGALAAMLAVLVLVNANDQIFKELSRSQGRFPYQVSSVILVASFLSVAGGLAACCAVHGVRAGLQQCLQVEQLRRCCIPSVLFTYAVLLRFAAVRFLGAGVLNVTEPVFGLGLSAVAAQLLKGGALRLRQVWALLCALLGLLWFLTLRGPGGPPAAPALVPAAGAGCDGGRASAACAPHAPLGSPLALGWLCMLGSAALGTAAGLAAERLLKQGGPAGRVSFLVRKTQLEVPAFFAALVSSLVLEPMVDAGAFQPVSVRPLSVLLRGWDRRTLLVLGAVLARSWLAAGIVKYLDTLRYSLTQVCGMLLTFFVLEAFASQGDLLGNLRRRPGAYSAVLVVAASIGAFASASAAPRPKASAPPHRAWGPRRGPLRQESASESSPCRS</sequence>
<evidence type="ECO:0000256" key="6">
    <source>
        <dbReference type="SAM" id="Phobius"/>
    </source>
</evidence>
<evidence type="ECO:0000256" key="3">
    <source>
        <dbReference type="ARBA" id="ARBA00022840"/>
    </source>
</evidence>
<organism evidence="8 9">
    <name type="scientific">Prorocentrum cordatum</name>
    <dbReference type="NCBI Taxonomy" id="2364126"/>
    <lineage>
        <taxon>Eukaryota</taxon>
        <taxon>Sar</taxon>
        <taxon>Alveolata</taxon>
        <taxon>Dinophyceae</taxon>
        <taxon>Prorocentrales</taxon>
        <taxon>Prorocentraceae</taxon>
        <taxon>Prorocentrum</taxon>
    </lineage>
</organism>
<dbReference type="EMBL" id="CAUYUJ010003224">
    <property type="protein sequence ID" value="CAK0804405.1"/>
    <property type="molecule type" value="Genomic_DNA"/>
</dbReference>
<dbReference type="PANTHER" id="PTHR24031">
    <property type="entry name" value="RNA HELICASE"/>
    <property type="match status" value="1"/>
</dbReference>
<comment type="domain">
    <text evidence="4">The Q motif is unique to and characteristic of the DEAD box family of RNA helicases and controls ATP binding and hydrolysis.</text>
</comment>
<evidence type="ECO:0000256" key="2">
    <source>
        <dbReference type="ARBA" id="ARBA00022801"/>
    </source>
</evidence>
<protein>
    <recommendedName>
        <fullName evidence="4">ATP-dependent RNA helicase</fullName>
        <ecNumber evidence="4">3.6.4.13</ecNumber>
    </recommendedName>
</protein>
<feature type="transmembrane region" description="Helical" evidence="6">
    <location>
        <begin position="511"/>
        <end position="527"/>
    </location>
</feature>
<evidence type="ECO:0000256" key="4">
    <source>
        <dbReference type="RuleBase" id="RU365068"/>
    </source>
</evidence>
<feature type="transmembrane region" description="Helical" evidence="6">
    <location>
        <begin position="712"/>
        <end position="733"/>
    </location>
</feature>
<feature type="compositionally biased region" description="Polar residues" evidence="5">
    <location>
        <begin position="755"/>
        <end position="765"/>
    </location>
</feature>
<dbReference type="Gene3D" id="3.40.50.300">
    <property type="entry name" value="P-loop containing nucleotide triphosphate hydrolases"/>
    <property type="match status" value="1"/>
</dbReference>
<dbReference type="Pfam" id="PF00270">
    <property type="entry name" value="DEAD"/>
    <property type="match status" value="1"/>
</dbReference>
<dbReference type="InterPro" id="IPR011545">
    <property type="entry name" value="DEAD/DEAH_box_helicase_dom"/>
</dbReference>
<feature type="region of interest" description="Disordered" evidence="5">
    <location>
        <begin position="728"/>
        <end position="765"/>
    </location>
</feature>
<dbReference type="PROSITE" id="PS51192">
    <property type="entry name" value="HELICASE_ATP_BIND_1"/>
    <property type="match status" value="1"/>
</dbReference>
<keyword evidence="2 4" id="KW-0378">Hydrolase</keyword>
<feature type="transmembrane region" description="Helical" evidence="6">
    <location>
        <begin position="461"/>
        <end position="482"/>
    </location>
</feature>
<keyword evidence="6" id="KW-1133">Transmembrane helix</keyword>
<gene>
    <name evidence="8" type="ORF">PCOR1329_LOCUS11220</name>
</gene>
<feature type="transmembrane region" description="Helical" evidence="6">
    <location>
        <begin position="680"/>
        <end position="700"/>
    </location>
</feature>
<keyword evidence="4" id="KW-0347">Helicase</keyword>
<dbReference type="InterPro" id="IPR014001">
    <property type="entry name" value="Helicase_ATP-bd"/>
</dbReference>
<evidence type="ECO:0000259" key="7">
    <source>
        <dbReference type="PROSITE" id="PS51192"/>
    </source>
</evidence>
<dbReference type="EC" id="3.6.4.13" evidence="4"/>
<comment type="catalytic activity">
    <reaction evidence="4">
        <text>ATP + H2O = ADP + phosphate + H(+)</text>
        <dbReference type="Rhea" id="RHEA:13065"/>
        <dbReference type="ChEBI" id="CHEBI:15377"/>
        <dbReference type="ChEBI" id="CHEBI:15378"/>
        <dbReference type="ChEBI" id="CHEBI:30616"/>
        <dbReference type="ChEBI" id="CHEBI:43474"/>
        <dbReference type="ChEBI" id="CHEBI:456216"/>
        <dbReference type="EC" id="3.6.4.13"/>
    </reaction>
</comment>
<evidence type="ECO:0000313" key="9">
    <source>
        <dbReference type="Proteomes" id="UP001189429"/>
    </source>
</evidence>
<keyword evidence="4" id="KW-0694">RNA-binding</keyword>
<feature type="transmembrane region" description="Helical" evidence="6">
    <location>
        <begin position="653"/>
        <end position="673"/>
    </location>
</feature>
<dbReference type="SMART" id="SM00487">
    <property type="entry name" value="DEXDc"/>
    <property type="match status" value="1"/>
</dbReference>
<feature type="domain" description="Helicase ATP-binding" evidence="7">
    <location>
        <begin position="9"/>
        <end position="187"/>
    </location>
</feature>
<comment type="similarity">
    <text evidence="4">Belongs to the DEAD box helicase family.</text>
</comment>
<feature type="compositionally biased region" description="Basic and acidic residues" evidence="5">
    <location>
        <begin position="369"/>
        <end position="378"/>
    </location>
</feature>
<keyword evidence="6" id="KW-0812">Transmembrane</keyword>
<comment type="caution">
    <text evidence="8">The sequence shown here is derived from an EMBL/GenBank/DDBJ whole genome shotgun (WGS) entry which is preliminary data.</text>
</comment>
<feature type="transmembrane region" description="Helical" evidence="6">
    <location>
        <begin position="567"/>
        <end position="591"/>
    </location>
</feature>
<keyword evidence="1 4" id="KW-0547">Nucleotide-binding</keyword>
<keyword evidence="6" id="KW-0472">Membrane</keyword>
<keyword evidence="3 4" id="KW-0067">ATP-binding</keyword>
<evidence type="ECO:0000256" key="1">
    <source>
        <dbReference type="ARBA" id="ARBA00022741"/>
    </source>
</evidence>
<feature type="transmembrane region" description="Helical" evidence="6">
    <location>
        <begin position="418"/>
        <end position="440"/>
    </location>
</feature>
<dbReference type="Proteomes" id="UP001189429">
    <property type="component" value="Unassembled WGS sequence"/>
</dbReference>
<dbReference type="InterPro" id="IPR027417">
    <property type="entry name" value="P-loop_NTPase"/>
</dbReference>
<name>A0ABN9QLR6_9DINO</name>
<evidence type="ECO:0000256" key="5">
    <source>
        <dbReference type="SAM" id="MobiDB-lite"/>
    </source>
</evidence>
<proteinExistence type="inferred from homology"/>
<feature type="transmembrane region" description="Helical" evidence="6">
    <location>
        <begin position="488"/>
        <end position="504"/>
    </location>
</feature>
<evidence type="ECO:0000313" key="8">
    <source>
        <dbReference type="EMBL" id="CAK0804405.1"/>
    </source>
</evidence>
<dbReference type="SUPFAM" id="SSF52540">
    <property type="entry name" value="P-loop containing nucleoside triphosphate hydrolases"/>
    <property type="match status" value="1"/>
</dbReference>
<feature type="region of interest" description="Disordered" evidence="5">
    <location>
        <begin position="358"/>
        <end position="378"/>
    </location>
</feature>